<evidence type="ECO:0000313" key="1">
    <source>
        <dbReference type="EMBL" id="CAD8188895.1"/>
    </source>
</evidence>
<accession>A0A8S1WJK3</accession>
<protein>
    <submittedName>
        <fullName evidence="1">Uncharacterized protein</fullName>
    </submittedName>
</protein>
<gene>
    <name evidence="1" type="ORF">PPENT_87.1.T0920146</name>
</gene>
<organism evidence="1 2">
    <name type="scientific">Paramecium pentaurelia</name>
    <dbReference type="NCBI Taxonomy" id="43138"/>
    <lineage>
        <taxon>Eukaryota</taxon>
        <taxon>Sar</taxon>
        <taxon>Alveolata</taxon>
        <taxon>Ciliophora</taxon>
        <taxon>Intramacronucleata</taxon>
        <taxon>Oligohymenophorea</taxon>
        <taxon>Peniculida</taxon>
        <taxon>Parameciidae</taxon>
        <taxon>Paramecium</taxon>
    </lineage>
</organism>
<dbReference type="EMBL" id="CAJJDO010000092">
    <property type="protein sequence ID" value="CAD8188895.1"/>
    <property type="molecule type" value="Genomic_DNA"/>
</dbReference>
<sequence>MLEHQSIAPYQSKIISCQKANVLYTKLHCQQYHIALTLFVVDYLVCNEIKEIIKVFHVHLQSKQKLKIISAKLWQQLLNQYLKMELMMFQLHYQSIISQISQSIEIYLIMNTFKSHIKIESEYLRRKIRFKEISQYQYDFSKFFVKFPINSIKSLTFDNDINYRNREEIQYIRECRMFMQLRNL</sequence>
<keyword evidence="2" id="KW-1185">Reference proteome</keyword>
<evidence type="ECO:0000313" key="2">
    <source>
        <dbReference type="Proteomes" id="UP000689195"/>
    </source>
</evidence>
<name>A0A8S1WJK3_9CILI</name>
<comment type="caution">
    <text evidence="1">The sequence shown here is derived from an EMBL/GenBank/DDBJ whole genome shotgun (WGS) entry which is preliminary data.</text>
</comment>
<dbReference type="OrthoDB" id="407410at2759"/>
<dbReference type="Proteomes" id="UP000689195">
    <property type="component" value="Unassembled WGS sequence"/>
</dbReference>
<reference evidence="1" key="1">
    <citation type="submission" date="2021-01" db="EMBL/GenBank/DDBJ databases">
        <authorList>
            <consortium name="Genoscope - CEA"/>
            <person name="William W."/>
        </authorList>
    </citation>
    <scope>NUCLEOTIDE SEQUENCE</scope>
</reference>
<dbReference type="AlphaFoldDB" id="A0A8S1WJK3"/>
<proteinExistence type="predicted"/>